<dbReference type="Proteomes" id="UP000266118">
    <property type="component" value="Chromosome"/>
</dbReference>
<name>A0A386HUI5_9BACT</name>
<evidence type="ECO:0000313" key="2">
    <source>
        <dbReference type="Proteomes" id="UP000266118"/>
    </source>
</evidence>
<sequence>MNNIWHVGRFAICRSNGILLLKKLLVMAISTICSETNSLMVAECDKKFVKVLNLIGIKTEILAPSVFYLGSETLPIFSTYEWLYSFLCQAIPTLPLADTISLLQAV</sequence>
<reference evidence="1 2" key="1">
    <citation type="submission" date="2018-09" db="EMBL/GenBank/DDBJ databases">
        <title>Arachidicoccus sp. nov., a bacterium isolated from soil.</title>
        <authorList>
            <person name="Weon H.-Y."/>
            <person name="Kwon S.-W."/>
            <person name="Lee S.A."/>
        </authorList>
    </citation>
    <scope>NUCLEOTIDE SEQUENCE [LARGE SCALE GENOMIC DNA]</scope>
    <source>
        <strain evidence="1 2">KIS59-12</strain>
    </source>
</reference>
<evidence type="ECO:0000313" key="1">
    <source>
        <dbReference type="EMBL" id="AYD49066.1"/>
    </source>
</evidence>
<dbReference type="OrthoDB" id="1160046at2"/>
<keyword evidence="2" id="KW-1185">Reference proteome</keyword>
<organism evidence="1 2">
    <name type="scientific">Arachidicoccus soli</name>
    <dbReference type="NCBI Taxonomy" id="2341117"/>
    <lineage>
        <taxon>Bacteria</taxon>
        <taxon>Pseudomonadati</taxon>
        <taxon>Bacteroidota</taxon>
        <taxon>Chitinophagia</taxon>
        <taxon>Chitinophagales</taxon>
        <taxon>Chitinophagaceae</taxon>
        <taxon>Arachidicoccus</taxon>
    </lineage>
</organism>
<gene>
    <name evidence="1" type="ORF">D6B99_16445</name>
</gene>
<protein>
    <submittedName>
        <fullName evidence="1">Uncharacterized protein</fullName>
    </submittedName>
</protein>
<dbReference type="AlphaFoldDB" id="A0A386HUI5"/>
<dbReference type="KEGG" id="ark:D6B99_16445"/>
<proteinExistence type="predicted"/>
<accession>A0A386HUI5</accession>
<dbReference type="EMBL" id="CP032489">
    <property type="protein sequence ID" value="AYD49066.1"/>
    <property type="molecule type" value="Genomic_DNA"/>
</dbReference>